<dbReference type="GO" id="GO:0008233">
    <property type="term" value="F:peptidase activity"/>
    <property type="evidence" value="ECO:0007669"/>
    <property type="project" value="UniProtKB-KW"/>
</dbReference>
<dbReference type="InterPro" id="IPR051458">
    <property type="entry name" value="Cyt/Met_Dipeptidase"/>
</dbReference>
<dbReference type="Proteomes" id="UP001165063">
    <property type="component" value="Unassembled WGS sequence"/>
</dbReference>
<evidence type="ECO:0000313" key="10">
    <source>
        <dbReference type="EMBL" id="GMG20088.1"/>
    </source>
</evidence>
<sequence length="913" mass="101471">MGAYPQYPTLSSSPILGRDIQDLRHLPIRSRRESATSLAPYQQNTACSSRSATPDLSFTETSNLTMSHSCSSLATLPSAESSNDGKLSIHKWTHNQSIVCVACSPEQQLLFCGTQDSTILVFDLATYQKKTEFKAHSGSVLCLYVTDHGKFLLSGGSDSLVKSWDISKISAASDKDAIRPSHVIYSLVDIGDIFSIAWIEAKKTVFIGSQNASISYVHLELSSAQKDTSAMPSRRFDRFFDSKDTNKQLQQFEDVHLAKNCTLIEIPSENIISYAHYGYVYAMETISNINELDHPLGGIIQGYHDILISAGGDGEVKVWGLNNDNIMTLLRSLDCEDSVLSLFKDKSEVTLYCGLTDGGVKVWDLSTFQLIKSYEGDEGDINSVALYNNYLLKGTANEGATKWLAKGEAKCSWSTHKGQSCLALKVFEMKGVPYLVTAGTDKTVELWNLLSLDATCEATSTNSHLFPPTSVNQLLDVLSTLVGFKTVSKHPELYIEESRKCANFLRLLSKKLGAAQSLLLPVPDANPVVYSLFKANKPKPDGVVPRVLWYGHYDVIEVGDNDRSWDTDPFKLTPINGYLYARGASDNKGPLLAAMYAVSKLHRAGELESDVIFLMEGEEESGSYGFQDVVTQNKSLIGEIDWVLLSNSYWLDDNVPCLNYGLRGVIAANVEIYSDKPDRHSGMDGGLSREPTIDLINILSKLNDDEGQVRLPNFYNTIKDATEDELKLYEEITAKVDGVQINELMTKWRLPSLTIHKVNVSGPGNSTVIPQSATASLSLRIVPNQNVDEVKRNLTEYITSCFEKLKTENHLKIDIVHEAEPWLGDIHNAAYKILYKNLQETWDIEPLYIREGGSIPSIRFLEKTFNCEAAHLPTGQSSDNAHLNNERLRLTNLFKTKEILEKTFNKLPKKKIV</sequence>
<keyword evidence="4" id="KW-0479">Metal-binding</keyword>
<feature type="region of interest" description="Disordered" evidence="8">
    <location>
        <begin position="34"/>
        <end position="53"/>
    </location>
</feature>
<evidence type="ECO:0000256" key="8">
    <source>
        <dbReference type="SAM" id="MobiDB-lite"/>
    </source>
</evidence>
<evidence type="ECO:0000256" key="7">
    <source>
        <dbReference type="PROSITE-ProRule" id="PRU00221"/>
    </source>
</evidence>
<evidence type="ECO:0000256" key="5">
    <source>
        <dbReference type="ARBA" id="ARBA00022737"/>
    </source>
</evidence>
<accession>A0A9W7DCA5</accession>
<dbReference type="InterPro" id="IPR011650">
    <property type="entry name" value="Peptidase_M20_dimer"/>
</dbReference>
<keyword evidence="2 7" id="KW-0853">WD repeat</keyword>
<reference evidence="10" key="1">
    <citation type="submission" date="2023-04" db="EMBL/GenBank/DDBJ databases">
        <title>Ambrosiozyma monospora NBRC 1965.</title>
        <authorList>
            <person name="Ichikawa N."/>
            <person name="Sato H."/>
            <person name="Tonouchi N."/>
        </authorList>
    </citation>
    <scope>NUCLEOTIDE SEQUENCE</scope>
    <source>
        <strain evidence="10">NBRC 1965</strain>
    </source>
</reference>
<proteinExistence type="inferred from homology"/>
<dbReference type="Pfam" id="PF07687">
    <property type="entry name" value="M20_dimer"/>
    <property type="match status" value="1"/>
</dbReference>
<dbReference type="PANTHER" id="PTHR43270">
    <property type="entry name" value="BETA-ALA-HIS DIPEPTIDASE"/>
    <property type="match status" value="1"/>
</dbReference>
<dbReference type="SUPFAM" id="SSF53187">
    <property type="entry name" value="Zn-dependent exopeptidases"/>
    <property type="match status" value="1"/>
</dbReference>
<dbReference type="PANTHER" id="PTHR43270:SF8">
    <property type="entry name" value="DI- AND TRIPEPTIDASE DUG2-RELATED"/>
    <property type="match status" value="1"/>
</dbReference>
<evidence type="ECO:0000256" key="3">
    <source>
        <dbReference type="ARBA" id="ARBA00022670"/>
    </source>
</evidence>
<evidence type="ECO:0000256" key="6">
    <source>
        <dbReference type="ARBA" id="ARBA00022801"/>
    </source>
</evidence>
<comment type="caution">
    <text evidence="10">The sequence shown here is derived from an EMBL/GenBank/DDBJ whole genome shotgun (WGS) entry which is preliminary data.</text>
</comment>
<evidence type="ECO:0000256" key="2">
    <source>
        <dbReference type="ARBA" id="ARBA00022574"/>
    </source>
</evidence>
<dbReference type="InterPro" id="IPR017149">
    <property type="entry name" value="GSH_degradosome_Dug2"/>
</dbReference>
<dbReference type="PROSITE" id="PS50082">
    <property type="entry name" value="WD_REPEATS_2"/>
    <property type="match status" value="1"/>
</dbReference>
<dbReference type="EMBL" id="BSXU01000279">
    <property type="protein sequence ID" value="GMG20088.1"/>
    <property type="molecule type" value="Genomic_DNA"/>
</dbReference>
<dbReference type="SMART" id="SM00320">
    <property type="entry name" value="WD40"/>
    <property type="match status" value="6"/>
</dbReference>
<dbReference type="SUPFAM" id="SSF50978">
    <property type="entry name" value="WD40 repeat-like"/>
    <property type="match status" value="1"/>
</dbReference>
<keyword evidence="5" id="KW-0677">Repeat</keyword>
<feature type="domain" description="Peptidase M20 dimerisation" evidence="9">
    <location>
        <begin position="660"/>
        <end position="799"/>
    </location>
</feature>
<dbReference type="Gene3D" id="3.30.70.360">
    <property type="match status" value="1"/>
</dbReference>
<dbReference type="GO" id="GO:0046872">
    <property type="term" value="F:metal ion binding"/>
    <property type="evidence" value="ECO:0007669"/>
    <property type="project" value="UniProtKB-KW"/>
</dbReference>
<dbReference type="GO" id="GO:0006751">
    <property type="term" value="P:glutathione catabolic process"/>
    <property type="evidence" value="ECO:0007669"/>
    <property type="project" value="InterPro"/>
</dbReference>
<protein>
    <submittedName>
        <fullName evidence="10">Unnamed protein product</fullName>
    </submittedName>
</protein>
<dbReference type="InterPro" id="IPR019775">
    <property type="entry name" value="WD40_repeat_CS"/>
</dbReference>
<feature type="compositionally biased region" description="Polar residues" evidence="8">
    <location>
        <begin position="35"/>
        <end position="53"/>
    </location>
</feature>
<dbReference type="AlphaFoldDB" id="A0A9W7DCA5"/>
<comment type="similarity">
    <text evidence="1">Belongs to the peptidase M20A family.</text>
</comment>
<keyword evidence="11" id="KW-1185">Reference proteome</keyword>
<dbReference type="PROSITE" id="PS50294">
    <property type="entry name" value="WD_REPEATS_REGION"/>
    <property type="match status" value="1"/>
</dbReference>
<feature type="repeat" description="WD" evidence="7">
    <location>
        <begin position="133"/>
        <end position="174"/>
    </location>
</feature>
<dbReference type="GO" id="GO:0006508">
    <property type="term" value="P:proteolysis"/>
    <property type="evidence" value="ECO:0007669"/>
    <property type="project" value="UniProtKB-KW"/>
</dbReference>
<dbReference type="InterPro" id="IPR001680">
    <property type="entry name" value="WD40_rpt"/>
</dbReference>
<dbReference type="Pfam" id="PF01546">
    <property type="entry name" value="Peptidase_M20"/>
    <property type="match status" value="1"/>
</dbReference>
<evidence type="ECO:0000259" key="9">
    <source>
        <dbReference type="Pfam" id="PF07687"/>
    </source>
</evidence>
<name>A0A9W7DCA5_AMBMO</name>
<dbReference type="OrthoDB" id="7832001at2759"/>
<keyword evidence="3" id="KW-0645">Protease</keyword>
<evidence type="ECO:0000256" key="1">
    <source>
        <dbReference type="ARBA" id="ARBA00006247"/>
    </source>
</evidence>
<dbReference type="PIRSF" id="PIRSF037237">
    <property type="entry name" value="Peptidase_WD_repeats_DUG2"/>
    <property type="match status" value="1"/>
</dbReference>
<dbReference type="InterPro" id="IPR015943">
    <property type="entry name" value="WD40/YVTN_repeat-like_dom_sf"/>
</dbReference>
<dbReference type="PROSITE" id="PS00678">
    <property type="entry name" value="WD_REPEATS_1"/>
    <property type="match status" value="1"/>
</dbReference>
<dbReference type="Pfam" id="PF00400">
    <property type="entry name" value="WD40"/>
    <property type="match status" value="2"/>
</dbReference>
<dbReference type="InterPro" id="IPR036322">
    <property type="entry name" value="WD40_repeat_dom_sf"/>
</dbReference>
<dbReference type="InterPro" id="IPR002933">
    <property type="entry name" value="Peptidase_M20"/>
</dbReference>
<gene>
    <name evidence="10" type="ORF">Amon01_000096600</name>
</gene>
<evidence type="ECO:0000256" key="4">
    <source>
        <dbReference type="ARBA" id="ARBA00022723"/>
    </source>
</evidence>
<keyword evidence="6" id="KW-0378">Hydrolase</keyword>
<evidence type="ECO:0000313" key="11">
    <source>
        <dbReference type="Proteomes" id="UP001165063"/>
    </source>
</evidence>
<dbReference type="Gene3D" id="2.130.10.10">
    <property type="entry name" value="YVTN repeat-like/Quinoprotein amine dehydrogenase"/>
    <property type="match status" value="2"/>
</dbReference>
<dbReference type="Gene3D" id="3.40.630.10">
    <property type="entry name" value="Zn peptidases"/>
    <property type="match status" value="1"/>
</dbReference>
<organism evidence="10 11">
    <name type="scientific">Ambrosiozyma monospora</name>
    <name type="common">Yeast</name>
    <name type="synonym">Endomycopsis monosporus</name>
    <dbReference type="NCBI Taxonomy" id="43982"/>
    <lineage>
        <taxon>Eukaryota</taxon>
        <taxon>Fungi</taxon>
        <taxon>Dikarya</taxon>
        <taxon>Ascomycota</taxon>
        <taxon>Saccharomycotina</taxon>
        <taxon>Pichiomycetes</taxon>
        <taxon>Pichiales</taxon>
        <taxon>Pichiaceae</taxon>
        <taxon>Ambrosiozyma</taxon>
    </lineage>
</organism>